<dbReference type="AlphaFoldDB" id="A0A5B7HAZ6"/>
<organism evidence="2 3">
    <name type="scientific">Portunus trituberculatus</name>
    <name type="common">Swimming crab</name>
    <name type="synonym">Neptunus trituberculatus</name>
    <dbReference type="NCBI Taxonomy" id="210409"/>
    <lineage>
        <taxon>Eukaryota</taxon>
        <taxon>Metazoa</taxon>
        <taxon>Ecdysozoa</taxon>
        <taxon>Arthropoda</taxon>
        <taxon>Crustacea</taxon>
        <taxon>Multicrustacea</taxon>
        <taxon>Malacostraca</taxon>
        <taxon>Eumalacostraca</taxon>
        <taxon>Eucarida</taxon>
        <taxon>Decapoda</taxon>
        <taxon>Pleocyemata</taxon>
        <taxon>Brachyura</taxon>
        <taxon>Eubrachyura</taxon>
        <taxon>Portunoidea</taxon>
        <taxon>Portunidae</taxon>
        <taxon>Portuninae</taxon>
        <taxon>Portunus</taxon>
    </lineage>
</organism>
<protein>
    <submittedName>
        <fullName evidence="2">Uncharacterized protein</fullName>
    </submittedName>
</protein>
<dbReference type="EMBL" id="VSRR010025654">
    <property type="protein sequence ID" value="MPC67019.1"/>
    <property type="molecule type" value="Genomic_DNA"/>
</dbReference>
<name>A0A5B7HAZ6_PORTR</name>
<proteinExistence type="predicted"/>
<comment type="caution">
    <text evidence="2">The sequence shown here is derived from an EMBL/GenBank/DDBJ whole genome shotgun (WGS) entry which is preliminary data.</text>
</comment>
<accession>A0A5B7HAZ6</accession>
<feature type="region of interest" description="Disordered" evidence="1">
    <location>
        <begin position="42"/>
        <end position="64"/>
    </location>
</feature>
<gene>
    <name evidence="2" type="ORF">E2C01_061179</name>
</gene>
<evidence type="ECO:0000313" key="3">
    <source>
        <dbReference type="Proteomes" id="UP000324222"/>
    </source>
</evidence>
<sequence>MPCNFVRNLLTNRCCGGARRTEAPRGGGRTVLITCTHAPLPRCRQARPPHHQPPASPATAPSAP</sequence>
<dbReference type="Proteomes" id="UP000324222">
    <property type="component" value="Unassembled WGS sequence"/>
</dbReference>
<evidence type="ECO:0000313" key="2">
    <source>
        <dbReference type="EMBL" id="MPC67019.1"/>
    </source>
</evidence>
<evidence type="ECO:0000256" key="1">
    <source>
        <dbReference type="SAM" id="MobiDB-lite"/>
    </source>
</evidence>
<reference evidence="2 3" key="1">
    <citation type="submission" date="2019-05" db="EMBL/GenBank/DDBJ databases">
        <title>Another draft genome of Portunus trituberculatus and its Hox gene families provides insights of decapod evolution.</title>
        <authorList>
            <person name="Jeong J.-H."/>
            <person name="Song I."/>
            <person name="Kim S."/>
            <person name="Choi T."/>
            <person name="Kim D."/>
            <person name="Ryu S."/>
            <person name="Kim W."/>
        </authorList>
    </citation>
    <scope>NUCLEOTIDE SEQUENCE [LARGE SCALE GENOMIC DNA]</scope>
    <source>
        <tissue evidence="2">Muscle</tissue>
    </source>
</reference>
<keyword evidence="3" id="KW-1185">Reference proteome</keyword>